<keyword evidence="1" id="KW-0812">Transmembrane</keyword>
<gene>
    <name evidence="3" type="ORF">ENV70_05135</name>
</gene>
<dbReference type="EMBL" id="DTHJ01000110">
    <property type="protein sequence ID" value="HHS62978.1"/>
    <property type="molecule type" value="Genomic_DNA"/>
</dbReference>
<feature type="transmembrane region" description="Helical" evidence="1">
    <location>
        <begin position="119"/>
        <end position="137"/>
    </location>
</feature>
<dbReference type="GO" id="GO:0016747">
    <property type="term" value="F:acyltransferase activity, transferring groups other than amino-acyl groups"/>
    <property type="evidence" value="ECO:0007669"/>
    <property type="project" value="InterPro"/>
</dbReference>
<reference evidence="3" key="1">
    <citation type="journal article" date="2020" name="mSystems">
        <title>Genome- and Community-Level Interaction Insights into Carbon Utilization and Element Cycling Functions of Hydrothermarchaeota in Hydrothermal Sediment.</title>
        <authorList>
            <person name="Zhou Z."/>
            <person name="Liu Y."/>
            <person name="Xu W."/>
            <person name="Pan J."/>
            <person name="Luo Z.H."/>
            <person name="Li M."/>
        </authorList>
    </citation>
    <scope>NUCLEOTIDE SEQUENCE [LARGE SCALE GENOMIC DNA]</scope>
    <source>
        <strain evidence="3">SpSt-783</strain>
    </source>
</reference>
<evidence type="ECO:0000259" key="2">
    <source>
        <dbReference type="Pfam" id="PF01757"/>
    </source>
</evidence>
<comment type="caution">
    <text evidence="3">The sequence shown here is derived from an EMBL/GenBank/DDBJ whole genome shotgun (WGS) entry which is preliminary data.</text>
</comment>
<feature type="transmembrane region" description="Helical" evidence="1">
    <location>
        <begin position="82"/>
        <end position="99"/>
    </location>
</feature>
<keyword evidence="1" id="KW-1133">Transmembrane helix</keyword>
<dbReference type="AlphaFoldDB" id="A0A7C6AG46"/>
<feature type="domain" description="Acyltransferase 3" evidence="2">
    <location>
        <begin position="4"/>
        <end position="324"/>
    </location>
</feature>
<dbReference type="InterPro" id="IPR002656">
    <property type="entry name" value="Acyl_transf_3_dom"/>
</dbReference>
<feature type="transmembrane region" description="Helical" evidence="1">
    <location>
        <begin position="238"/>
        <end position="257"/>
    </location>
</feature>
<feature type="transmembrane region" description="Helical" evidence="1">
    <location>
        <begin position="214"/>
        <end position="232"/>
    </location>
</feature>
<protein>
    <submittedName>
        <fullName evidence="3">DUF1624 domain-containing protein</fullName>
    </submittedName>
</protein>
<feature type="transmembrane region" description="Helical" evidence="1">
    <location>
        <begin position="264"/>
        <end position="287"/>
    </location>
</feature>
<feature type="transmembrane region" description="Helical" evidence="1">
    <location>
        <begin position="307"/>
        <end position="328"/>
    </location>
</feature>
<keyword evidence="1" id="KW-0472">Membrane</keyword>
<name>A0A7C6AG46_UNCW3</name>
<dbReference type="Pfam" id="PF01757">
    <property type="entry name" value="Acyl_transf_3"/>
    <property type="match status" value="1"/>
</dbReference>
<feature type="transmembrane region" description="Helical" evidence="1">
    <location>
        <begin position="39"/>
        <end position="61"/>
    </location>
</feature>
<evidence type="ECO:0000313" key="3">
    <source>
        <dbReference type="EMBL" id="HHS62978.1"/>
    </source>
</evidence>
<accession>A0A7C6AG46</accession>
<evidence type="ECO:0000256" key="1">
    <source>
        <dbReference type="SAM" id="Phobius"/>
    </source>
</evidence>
<feature type="transmembrane region" description="Helical" evidence="1">
    <location>
        <begin position="142"/>
        <end position="161"/>
    </location>
</feature>
<organism evidence="3">
    <name type="scientific">candidate division WOR-3 bacterium</name>
    <dbReference type="NCBI Taxonomy" id="2052148"/>
    <lineage>
        <taxon>Bacteria</taxon>
        <taxon>Bacteria division WOR-3</taxon>
    </lineage>
</organism>
<proteinExistence type="predicted"/>
<feature type="transmembrane region" description="Helical" evidence="1">
    <location>
        <begin position="181"/>
        <end position="202"/>
    </location>
</feature>
<sequence>MRFKFLDLLKAYAVIMMIQGHTLSAVLEPGAKQTGFYQFLHIIRGLTAPAFLIASGCGLAFSLCRKKNQKTQDILKKRITRILPILIAGYFLHLPRLSLYQLLTQTSKEEIAQFFQCDILQTIGWTILILQIVLIFIKEKRIIISLSISGLLLILFFTPAVNNSISSPNFVSQLLTTKFGSGFPLFPFSAYLIFGLLFGLVFNEFYTWIGIRRLNLLIFISGIMFFAFSFLTRLENFYLFYFRTGLLLMLSSLFLLFEDKTGRILDFFVLIGQESFLIYFIHIIIVYGSVLNVRNNFVQCFGESLNTGVSILLAVSLILFMLALGYVWHYFKDKQPLVIKTLRNSLILLILIKFLLTI</sequence>